<name>A0A517SKB9_9PLAN</name>
<accession>A0A517SKB9</accession>
<evidence type="ECO:0000313" key="2">
    <source>
        <dbReference type="EMBL" id="QDT56569.1"/>
    </source>
</evidence>
<feature type="transmembrane region" description="Helical" evidence="1">
    <location>
        <begin position="139"/>
        <end position="156"/>
    </location>
</feature>
<protein>
    <submittedName>
        <fullName evidence="2">Uncharacterized protein</fullName>
    </submittedName>
</protein>
<evidence type="ECO:0000313" key="3">
    <source>
        <dbReference type="Proteomes" id="UP000315700"/>
    </source>
</evidence>
<proteinExistence type="predicted"/>
<dbReference type="AlphaFoldDB" id="A0A517SKB9"/>
<dbReference type="RefSeq" id="WP_145034032.1">
    <property type="nucleotide sequence ID" value="NZ_CP036271.1"/>
</dbReference>
<dbReference type="Proteomes" id="UP000315700">
    <property type="component" value="Chromosome"/>
</dbReference>
<keyword evidence="1" id="KW-0472">Membrane</keyword>
<evidence type="ECO:0000256" key="1">
    <source>
        <dbReference type="SAM" id="Phobius"/>
    </source>
</evidence>
<feature type="transmembrane region" description="Helical" evidence="1">
    <location>
        <begin position="35"/>
        <end position="59"/>
    </location>
</feature>
<feature type="transmembrane region" description="Helical" evidence="1">
    <location>
        <begin position="71"/>
        <end position="90"/>
    </location>
</feature>
<keyword evidence="1" id="KW-1133">Transmembrane helix</keyword>
<sequence>MSRLLHPPTHSRKRSVRRRAQKSVAENYHLGDADLLVMVLASAGFLLRLTTLLTAALPVATHQQLTFLDGIARLLMLPGGLLALLILLVGRQFHQGHQMQRAGFCGAGLQLLGACLPLLGCTTPSPGGSVHATCNLTLAWPLLALGLVATVLQLRAHRMNQLLLIGAGSRFRRLH</sequence>
<dbReference type="InParanoid" id="A0A517SKB9"/>
<keyword evidence="1" id="KW-0812">Transmembrane</keyword>
<gene>
    <name evidence="2" type="ORF">Pan44_46250</name>
</gene>
<keyword evidence="3" id="KW-1185">Reference proteome</keyword>
<reference evidence="2 3" key="1">
    <citation type="submission" date="2019-02" db="EMBL/GenBank/DDBJ databases">
        <title>Deep-cultivation of Planctomycetes and their phenomic and genomic characterization uncovers novel biology.</title>
        <authorList>
            <person name="Wiegand S."/>
            <person name="Jogler M."/>
            <person name="Boedeker C."/>
            <person name="Pinto D."/>
            <person name="Vollmers J."/>
            <person name="Rivas-Marin E."/>
            <person name="Kohn T."/>
            <person name="Peeters S.H."/>
            <person name="Heuer A."/>
            <person name="Rast P."/>
            <person name="Oberbeckmann S."/>
            <person name="Bunk B."/>
            <person name="Jeske O."/>
            <person name="Meyerdierks A."/>
            <person name="Storesund J.E."/>
            <person name="Kallscheuer N."/>
            <person name="Luecker S."/>
            <person name="Lage O.M."/>
            <person name="Pohl T."/>
            <person name="Merkel B.J."/>
            <person name="Hornburger P."/>
            <person name="Mueller R.-W."/>
            <person name="Bruemmer F."/>
            <person name="Labrenz M."/>
            <person name="Spormann A.M."/>
            <person name="Op den Camp H."/>
            <person name="Overmann J."/>
            <person name="Amann R."/>
            <person name="Jetten M.S.M."/>
            <person name="Mascher T."/>
            <person name="Medema M.H."/>
            <person name="Devos D.P."/>
            <person name="Kaster A.-K."/>
            <person name="Ovreas L."/>
            <person name="Rohde M."/>
            <person name="Galperin M.Y."/>
            <person name="Jogler C."/>
        </authorList>
    </citation>
    <scope>NUCLEOTIDE SEQUENCE [LARGE SCALE GENOMIC DNA]</scope>
    <source>
        <strain evidence="2 3">Pan44</strain>
    </source>
</reference>
<organism evidence="2 3">
    <name type="scientific">Caulifigura coniformis</name>
    <dbReference type="NCBI Taxonomy" id="2527983"/>
    <lineage>
        <taxon>Bacteria</taxon>
        <taxon>Pseudomonadati</taxon>
        <taxon>Planctomycetota</taxon>
        <taxon>Planctomycetia</taxon>
        <taxon>Planctomycetales</taxon>
        <taxon>Planctomycetaceae</taxon>
        <taxon>Caulifigura</taxon>
    </lineage>
</organism>
<dbReference type="KEGG" id="ccos:Pan44_46250"/>
<dbReference type="EMBL" id="CP036271">
    <property type="protein sequence ID" value="QDT56569.1"/>
    <property type="molecule type" value="Genomic_DNA"/>
</dbReference>
<feature type="transmembrane region" description="Helical" evidence="1">
    <location>
        <begin position="102"/>
        <end position="119"/>
    </location>
</feature>